<dbReference type="PROSITE" id="PS50111">
    <property type="entry name" value="CHEMOTAXIS_TRANSDUC_2"/>
    <property type="match status" value="1"/>
</dbReference>
<evidence type="ECO:0000256" key="4">
    <source>
        <dbReference type="ARBA" id="ARBA00023224"/>
    </source>
</evidence>
<protein>
    <submittedName>
        <fullName evidence="10">Methyl-accepting chemotaxis sensory transducer with Cache sensor</fullName>
    </submittedName>
</protein>
<gene>
    <name evidence="10" type="ORF">DFP98_118155</name>
</gene>
<dbReference type="PROSITE" id="PS50885">
    <property type="entry name" value="HAMP"/>
    <property type="match status" value="1"/>
</dbReference>
<evidence type="ECO:0000259" key="8">
    <source>
        <dbReference type="PROSITE" id="PS50111"/>
    </source>
</evidence>
<evidence type="ECO:0000256" key="5">
    <source>
        <dbReference type="ARBA" id="ARBA00029447"/>
    </source>
</evidence>
<evidence type="ECO:0000256" key="2">
    <source>
        <dbReference type="ARBA" id="ARBA00022475"/>
    </source>
</evidence>
<organism evidence="10 11">
    <name type="scientific">Cohnella phaseoli</name>
    <dbReference type="NCBI Taxonomy" id="456490"/>
    <lineage>
        <taxon>Bacteria</taxon>
        <taxon>Bacillati</taxon>
        <taxon>Bacillota</taxon>
        <taxon>Bacilli</taxon>
        <taxon>Bacillales</taxon>
        <taxon>Paenibacillaceae</taxon>
        <taxon>Cohnella</taxon>
    </lineage>
</organism>
<keyword evidence="3 7" id="KW-0472">Membrane</keyword>
<evidence type="ECO:0000256" key="1">
    <source>
        <dbReference type="ARBA" id="ARBA00004236"/>
    </source>
</evidence>
<accession>A0A3D9IXS6</accession>
<dbReference type="PANTHER" id="PTHR32089:SF112">
    <property type="entry name" value="LYSOZYME-LIKE PROTEIN-RELATED"/>
    <property type="match status" value="1"/>
</dbReference>
<dbReference type="InterPro" id="IPR004089">
    <property type="entry name" value="MCPsignal_dom"/>
</dbReference>
<dbReference type="Pfam" id="PF22673">
    <property type="entry name" value="MCP-like_PDC_1"/>
    <property type="match status" value="1"/>
</dbReference>
<proteinExistence type="inferred from homology"/>
<name>A0A3D9IXS6_9BACL</name>
<dbReference type="Pfam" id="PF00672">
    <property type="entry name" value="HAMP"/>
    <property type="match status" value="1"/>
</dbReference>
<dbReference type="GO" id="GO:0007165">
    <property type="term" value="P:signal transduction"/>
    <property type="evidence" value="ECO:0007669"/>
    <property type="project" value="UniProtKB-KW"/>
</dbReference>
<dbReference type="InterPro" id="IPR003660">
    <property type="entry name" value="HAMP_dom"/>
</dbReference>
<dbReference type="RefSeq" id="WP_181917851.1">
    <property type="nucleotide sequence ID" value="NZ_QRDZ01000018.1"/>
</dbReference>
<keyword evidence="4 6" id="KW-0807">Transducer</keyword>
<dbReference type="Gene3D" id="6.10.340.10">
    <property type="match status" value="1"/>
</dbReference>
<dbReference type="EMBL" id="QRDZ01000018">
    <property type="protein sequence ID" value="RED66531.1"/>
    <property type="molecule type" value="Genomic_DNA"/>
</dbReference>
<keyword evidence="7" id="KW-1133">Transmembrane helix</keyword>
<dbReference type="AlphaFoldDB" id="A0A3D9IXS6"/>
<evidence type="ECO:0000259" key="9">
    <source>
        <dbReference type="PROSITE" id="PS50885"/>
    </source>
</evidence>
<evidence type="ECO:0000313" key="11">
    <source>
        <dbReference type="Proteomes" id="UP000256977"/>
    </source>
</evidence>
<feature type="transmembrane region" description="Helical" evidence="7">
    <location>
        <begin position="12"/>
        <end position="34"/>
    </location>
</feature>
<dbReference type="Proteomes" id="UP000256977">
    <property type="component" value="Unassembled WGS sequence"/>
</dbReference>
<dbReference type="CDD" id="cd11386">
    <property type="entry name" value="MCP_signal"/>
    <property type="match status" value="1"/>
</dbReference>
<dbReference type="GO" id="GO:0005886">
    <property type="term" value="C:plasma membrane"/>
    <property type="evidence" value="ECO:0007669"/>
    <property type="project" value="UniProtKB-SubCell"/>
</dbReference>
<dbReference type="CDD" id="cd12913">
    <property type="entry name" value="PDC1_MCP_like"/>
    <property type="match status" value="1"/>
</dbReference>
<evidence type="ECO:0000313" key="10">
    <source>
        <dbReference type="EMBL" id="RED66531.1"/>
    </source>
</evidence>
<evidence type="ECO:0000256" key="7">
    <source>
        <dbReference type="SAM" id="Phobius"/>
    </source>
</evidence>
<comment type="subcellular location">
    <subcellularLocation>
        <location evidence="1">Cell membrane</location>
    </subcellularLocation>
</comment>
<feature type="domain" description="Methyl-accepting transducer" evidence="8">
    <location>
        <begin position="416"/>
        <end position="652"/>
    </location>
</feature>
<keyword evidence="2" id="KW-1003">Cell membrane</keyword>
<dbReference type="PANTHER" id="PTHR32089">
    <property type="entry name" value="METHYL-ACCEPTING CHEMOTAXIS PROTEIN MCPB"/>
    <property type="match status" value="1"/>
</dbReference>
<dbReference type="CDD" id="cd06225">
    <property type="entry name" value="HAMP"/>
    <property type="match status" value="1"/>
</dbReference>
<evidence type="ECO:0000256" key="6">
    <source>
        <dbReference type="PROSITE-ProRule" id="PRU00284"/>
    </source>
</evidence>
<dbReference type="Pfam" id="PF00015">
    <property type="entry name" value="MCPsignal"/>
    <property type="match status" value="1"/>
</dbReference>
<feature type="transmembrane region" description="Helical" evidence="7">
    <location>
        <begin position="322"/>
        <end position="342"/>
    </location>
</feature>
<reference evidence="10 11" key="1">
    <citation type="submission" date="2018-07" db="EMBL/GenBank/DDBJ databases">
        <title>Genomic Encyclopedia of Type Strains, Phase III (KMG-III): the genomes of soil and plant-associated and newly described type strains.</title>
        <authorList>
            <person name="Whitman W."/>
        </authorList>
    </citation>
    <scope>NUCLEOTIDE SEQUENCE [LARGE SCALE GENOMIC DNA]</scope>
    <source>
        <strain evidence="10 11">CECT 7287</strain>
    </source>
</reference>
<keyword evidence="11" id="KW-1185">Reference proteome</keyword>
<comment type="caution">
    <text evidence="10">The sequence shown here is derived from an EMBL/GenBank/DDBJ whole genome shotgun (WGS) entry which is preliminary data.</text>
</comment>
<sequence>MVKKKSGFSLTAKFIACLAVSLIVVFVVMVQLNLNSLKEMSLSRGEAEAELAGQQFGSEFEGKLEGFKQELDMLKRVLLQAKDSGTLSREQVIELLRATLEDYPELLGTYTLWEPNAFDGKDAQWAGKSSHDGTGRLIPYVVRSNGEIIVEPIVGYEEEETGAFYHIPKQSQKPTLLEPFAYEIAGQSVQMTSLLVPIIDAQDRFLGIVGVDFTLESLQQRAAEYTPMGGYVTMVTLSGNYAVHPEMPELISQPYGDTTGKQALFAKLETDGASKAYVEDASAGESLHMLYPIRVAEAGVVMYTEAVIPKEQILASYNKARFAVQVVSVVGIVVLGVVLAMLTRIMIIRHVRSLAGVVGRMAGGDLTQQVAVRSKDEFGQLAGDFNRMTAELRGMFHLVADLSMSVGATSQQLTASAEQTSLASETIAKSIEQVAAGAEAQNRHTRETAGAMAEMAAGIRRISDSSEAVSASAQEVQAHTELGNTRIGQAGEQMSRVRHTVSEAEQLMERLGDRSKEIGGIVGLISSISNQTNLLALNAAIEAARAGEQGRGFVVVASEVRKLADQTLHAAEQISGMIRSVQEETVQAAERMKQGAFELESGERYVLECATIFRAVEEEMQRVNGQIQEVSAISEQMNAGSDQVGAAIGELTRLAGETADSSQNVASASEEQLASMEEVASSSAALSNMVQELLEKLSRFKI</sequence>
<comment type="similarity">
    <text evidence="5">Belongs to the methyl-accepting chemotaxis (MCP) protein family.</text>
</comment>
<dbReference type="Gene3D" id="3.30.450.20">
    <property type="entry name" value="PAS domain"/>
    <property type="match status" value="2"/>
</dbReference>
<dbReference type="SUPFAM" id="SSF58104">
    <property type="entry name" value="Methyl-accepting chemotaxis protein (MCP) signaling domain"/>
    <property type="match status" value="1"/>
</dbReference>
<dbReference type="SMART" id="SM00283">
    <property type="entry name" value="MA"/>
    <property type="match status" value="1"/>
</dbReference>
<dbReference type="Gene3D" id="1.10.287.950">
    <property type="entry name" value="Methyl-accepting chemotaxis protein"/>
    <property type="match status" value="1"/>
</dbReference>
<dbReference type="SMART" id="SM00304">
    <property type="entry name" value="HAMP"/>
    <property type="match status" value="1"/>
</dbReference>
<keyword evidence="7" id="KW-0812">Transmembrane</keyword>
<evidence type="ECO:0000256" key="3">
    <source>
        <dbReference type="ARBA" id="ARBA00023136"/>
    </source>
</evidence>
<feature type="domain" description="HAMP" evidence="9">
    <location>
        <begin position="345"/>
        <end position="397"/>
    </location>
</feature>